<name>A0AAV8SFS1_9ROSI</name>
<dbReference type="Pfam" id="PF00069">
    <property type="entry name" value="Pkinase"/>
    <property type="match status" value="1"/>
</dbReference>
<dbReference type="GO" id="GO:0004672">
    <property type="term" value="F:protein kinase activity"/>
    <property type="evidence" value="ECO:0007669"/>
    <property type="project" value="InterPro"/>
</dbReference>
<dbReference type="InterPro" id="IPR000719">
    <property type="entry name" value="Prot_kinase_dom"/>
</dbReference>
<dbReference type="SUPFAM" id="SSF56112">
    <property type="entry name" value="Protein kinase-like (PK-like)"/>
    <property type="match status" value="1"/>
</dbReference>
<feature type="domain" description="Protein kinase" evidence="1">
    <location>
        <begin position="1"/>
        <end position="79"/>
    </location>
</feature>
<dbReference type="AlphaFoldDB" id="A0AAV8SFS1"/>
<accession>A0AAV8SFS1</accession>
<protein>
    <recommendedName>
        <fullName evidence="1">Protein kinase domain-containing protein</fullName>
    </recommendedName>
</protein>
<gene>
    <name evidence="2" type="ORF">K2173_016258</name>
</gene>
<dbReference type="Gene3D" id="1.10.510.10">
    <property type="entry name" value="Transferase(Phosphotransferase) domain 1"/>
    <property type="match status" value="1"/>
</dbReference>
<dbReference type="PANTHER" id="PTHR48011">
    <property type="entry name" value="CCR4-NOT TRANSCRIPTIONAL COMPLEX SUBUNIT CAF120-RELATED"/>
    <property type="match status" value="1"/>
</dbReference>
<evidence type="ECO:0000313" key="2">
    <source>
        <dbReference type="EMBL" id="KAJ8751077.1"/>
    </source>
</evidence>
<dbReference type="Proteomes" id="UP001159364">
    <property type="component" value="Linkage Group LG11"/>
</dbReference>
<sequence length="99" mass="11389">MSPELVRERKYESAADIWALGCTVLEMITGVPAWNYQDEQDLLKFIGYSDRIPYIPSKCLVKNANHRWSPWALLEHPFVSVHSGCHLSWKETAFTCCCV</sequence>
<dbReference type="PROSITE" id="PS50011">
    <property type="entry name" value="PROTEIN_KINASE_DOM"/>
    <property type="match status" value="1"/>
</dbReference>
<organism evidence="2 3">
    <name type="scientific">Erythroxylum novogranatense</name>
    <dbReference type="NCBI Taxonomy" id="1862640"/>
    <lineage>
        <taxon>Eukaryota</taxon>
        <taxon>Viridiplantae</taxon>
        <taxon>Streptophyta</taxon>
        <taxon>Embryophyta</taxon>
        <taxon>Tracheophyta</taxon>
        <taxon>Spermatophyta</taxon>
        <taxon>Magnoliopsida</taxon>
        <taxon>eudicotyledons</taxon>
        <taxon>Gunneridae</taxon>
        <taxon>Pentapetalae</taxon>
        <taxon>rosids</taxon>
        <taxon>fabids</taxon>
        <taxon>Malpighiales</taxon>
        <taxon>Erythroxylaceae</taxon>
        <taxon>Erythroxylum</taxon>
    </lineage>
</organism>
<reference evidence="2 3" key="1">
    <citation type="submission" date="2021-09" db="EMBL/GenBank/DDBJ databases">
        <title>Genomic insights and catalytic innovation underlie evolution of tropane alkaloids biosynthesis.</title>
        <authorList>
            <person name="Wang Y.-J."/>
            <person name="Tian T."/>
            <person name="Huang J.-P."/>
            <person name="Huang S.-X."/>
        </authorList>
    </citation>
    <scope>NUCLEOTIDE SEQUENCE [LARGE SCALE GENOMIC DNA]</scope>
    <source>
        <strain evidence="2">KIB-2018</strain>
        <tissue evidence="2">Leaf</tissue>
    </source>
</reference>
<dbReference type="GO" id="GO:0007165">
    <property type="term" value="P:signal transduction"/>
    <property type="evidence" value="ECO:0007669"/>
    <property type="project" value="TreeGrafter"/>
</dbReference>
<dbReference type="GO" id="GO:0005524">
    <property type="term" value="F:ATP binding"/>
    <property type="evidence" value="ECO:0007669"/>
    <property type="project" value="InterPro"/>
</dbReference>
<dbReference type="InterPro" id="IPR052751">
    <property type="entry name" value="Plant_MAPKKK"/>
</dbReference>
<keyword evidence="3" id="KW-1185">Reference proteome</keyword>
<evidence type="ECO:0000259" key="1">
    <source>
        <dbReference type="PROSITE" id="PS50011"/>
    </source>
</evidence>
<dbReference type="EMBL" id="JAIWQS010000011">
    <property type="protein sequence ID" value="KAJ8751077.1"/>
    <property type="molecule type" value="Genomic_DNA"/>
</dbReference>
<evidence type="ECO:0000313" key="3">
    <source>
        <dbReference type="Proteomes" id="UP001159364"/>
    </source>
</evidence>
<proteinExistence type="predicted"/>
<comment type="caution">
    <text evidence="2">The sequence shown here is derived from an EMBL/GenBank/DDBJ whole genome shotgun (WGS) entry which is preliminary data.</text>
</comment>
<dbReference type="InterPro" id="IPR011009">
    <property type="entry name" value="Kinase-like_dom_sf"/>
</dbReference>
<dbReference type="PANTHER" id="PTHR48011:SF55">
    <property type="entry name" value="PROTEIN KINASE DOMAIN-CONTAINING PROTEIN"/>
    <property type="match status" value="1"/>
</dbReference>